<sequence length="68" mass="8070">MSQQAQRIQDIINNSRNKKNEFENQKKNYNEKLEKILTKLQISFKKNATIEQKLDLVLKFSDEISNIS</sequence>
<evidence type="ECO:0000256" key="1">
    <source>
        <dbReference type="SAM" id="MobiDB-lite"/>
    </source>
</evidence>
<reference evidence="2 3" key="1">
    <citation type="submission" date="2021-06" db="EMBL/GenBank/DDBJ databases">
        <authorList>
            <person name="Kallberg Y."/>
            <person name="Tangrot J."/>
            <person name="Rosling A."/>
        </authorList>
    </citation>
    <scope>NUCLEOTIDE SEQUENCE [LARGE SCALE GENOMIC DNA]</scope>
    <source>
        <strain evidence="2 3">120-4 pot B 10/14</strain>
    </source>
</reference>
<protein>
    <submittedName>
        <fullName evidence="2">16942_t:CDS:1</fullName>
    </submittedName>
</protein>
<name>A0ABN7WYG6_GIGMA</name>
<accession>A0ABN7WYG6</accession>
<organism evidence="2 3">
    <name type="scientific">Gigaspora margarita</name>
    <dbReference type="NCBI Taxonomy" id="4874"/>
    <lineage>
        <taxon>Eukaryota</taxon>
        <taxon>Fungi</taxon>
        <taxon>Fungi incertae sedis</taxon>
        <taxon>Mucoromycota</taxon>
        <taxon>Glomeromycotina</taxon>
        <taxon>Glomeromycetes</taxon>
        <taxon>Diversisporales</taxon>
        <taxon>Gigasporaceae</taxon>
        <taxon>Gigaspora</taxon>
    </lineage>
</organism>
<evidence type="ECO:0000313" key="2">
    <source>
        <dbReference type="EMBL" id="CAG8842795.1"/>
    </source>
</evidence>
<dbReference type="Proteomes" id="UP000789901">
    <property type="component" value="Unassembled WGS sequence"/>
</dbReference>
<keyword evidence="3" id="KW-1185">Reference proteome</keyword>
<feature type="compositionally biased region" description="Polar residues" evidence="1">
    <location>
        <begin position="1"/>
        <end position="15"/>
    </location>
</feature>
<feature type="non-terminal residue" evidence="2">
    <location>
        <position position="68"/>
    </location>
</feature>
<dbReference type="EMBL" id="CAJVQB010070235">
    <property type="protein sequence ID" value="CAG8842795.1"/>
    <property type="molecule type" value="Genomic_DNA"/>
</dbReference>
<gene>
    <name evidence="2" type="ORF">GMARGA_LOCUS36182</name>
</gene>
<proteinExistence type="predicted"/>
<comment type="caution">
    <text evidence="2">The sequence shown here is derived from an EMBL/GenBank/DDBJ whole genome shotgun (WGS) entry which is preliminary data.</text>
</comment>
<feature type="region of interest" description="Disordered" evidence="1">
    <location>
        <begin position="1"/>
        <end position="26"/>
    </location>
</feature>
<evidence type="ECO:0000313" key="3">
    <source>
        <dbReference type="Proteomes" id="UP000789901"/>
    </source>
</evidence>